<dbReference type="OrthoDB" id="10341411at2759"/>
<protein>
    <submittedName>
        <fullName evidence="2">Uncharacterized protein</fullName>
    </submittedName>
</protein>
<keyword evidence="3" id="KW-1185">Reference proteome</keyword>
<keyword evidence="1" id="KW-0472">Membrane</keyword>
<dbReference type="Proteomes" id="UP000247409">
    <property type="component" value="Unassembled WGS sequence"/>
</dbReference>
<accession>A0A2V3IXK9</accession>
<comment type="caution">
    <text evidence="2">The sequence shown here is derived from an EMBL/GenBank/DDBJ whole genome shotgun (WGS) entry which is preliminary data.</text>
</comment>
<name>A0A2V3IXK9_9FLOR</name>
<dbReference type="AlphaFoldDB" id="A0A2V3IXK9"/>
<evidence type="ECO:0000313" key="2">
    <source>
        <dbReference type="EMBL" id="PXF46839.1"/>
    </source>
</evidence>
<feature type="transmembrane region" description="Helical" evidence="1">
    <location>
        <begin position="355"/>
        <end position="375"/>
    </location>
</feature>
<dbReference type="EMBL" id="NBIV01000032">
    <property type="protein sequence ID" value="PXF46839.1"/>
    <property type="molecule type" value="Genomic_DNA"/>
</dbReference>
<evidence type="ECO:0000313" key="3">
    <source>
        <dbReference type="Proteomes" id="UP000247409"/>
    </source>
</evidence>
<proteinExistence type="predicted"/>
<sequence length="545" mass="59853">MREFCIALINAGVVIVTRRQAEQTLSAWFGADTVSAAPIRRSMPTGEVALLLRANPDVVENDDNVLGFHRIYRDGVPLRRYIAMLRRLCAADFVSAENERFVDKDYYLKKVQAWFASGHATVLERHTGVEYFALFRSGTCVLVSVGVYEATDRPCTPFFHFVHAGSSLQHTCGHDMLGIADVEGQQALREMLLEVVPILGGPSMALIYAVSSSVVASFRFAKVELCRAVHSTGGRLGDLSWVYRCTPAYDVVPIADENVVAKAMRAVHDESLADDIAHLLEGDNVPVGLLLRYDVAKAVCAIPHSQAVNRLRYAGLLSRRDLLVPTAIYARHDKVQCSSIIHSVDAEGRVVGRKWLIRVIALFSLCAAVVTAYLFSLDRNVNSAEVFGTGIAMVTVLLITLPQLYVECIGAGYSIRELYRGCVPMAALMEREGVAFLKECLRKGADVEGVISGRHGCFLLGTARGGLEVGPVKVDDLDDRWDYGLNDRGVLCLRYRGIVGDMQVREQEVDGKMCRWWHCAVVGSTIVKGVSKCEVLDKLGQGEIG</sequence>
<organism evidence="2 3">
    <name type="scientific">Gracilariopsis chorda</name>
    <dbReference type="NCBI Taxonomy" id="448386"/>
    <lineage>
        <taxon>Eukaryota</taxon>
        <taxon>Rhodophyta</taxon>
        <taxon>Florideophyceae</taxon>
        <taxon>Rhodymeniophycidae</taxon>
        <taxon>Gracilariales</taxon>
        <taxon>Gracilariaceae</taxon>
        <taxon>Gracilariopsis</taxon>
    </lineage>
</organism>
<evidence type="ECO:0000256" key="1">
    <source>
        <dbReference type="SAM" id="Phobius"/>
    </source>
</evidence>
<keyword evidence="1" id="KW-0812">Transmembrane</keyword>
<keyword evidence="1" id="KW-1133">Transmembrane helix</keyword>
<gene>
    <name evidence="2" type="ORF">BWQ96_03368</name>
</gene>
<feature type="transmembrane region" description="Helical" evidence="1">
    <location>
        <begin position="387"/>
        <end position="406"/>
    </location>
</feature>
<reference evidence="2 3" key="1">
    <citation type="journal article" date="2018" name="Mol. Biol. Evol.">
        <title>Analysis of the draft genome of the red seaweed Gracilariopsis chorda provides insights into genome size evolution in Rhodophyta.</title>
        <authorList>
            <person name="Lee J."/>
            <person name="Yang E.C."/>
            <person name="Graf L."/>
            <person name="Yang J.H."/>
            <person name="Qiu H."/>
            <person name="Zel Zion U."/>
            <person name="Chan C.X."/>
            <person name="Stephens T.G."/>
            <person name="Weber A.P.M."/>
            <person name="Boo G.H."/>
            <person name="Boo S.M."/>
            <person name="Kim K.M."/>
            <person name="Shin Y."/>
            <person name="Jung M."/>
            <person name="Lee S.J."/>
            <person name="Yim H.S."/>
            <person name="Lee J.H."/>
            <person name="Bhattacharya D."/>
            <person name="Yoon H.S."/>
        </authorList>
    </citation>
    <scope>NUCLEOTIDE SEQUENCE [LARGE SCALE GENOMIC DNA]</scope>
    <source>
        <strain evidence="2 3">SKKU-2015</strain>
        <tissue evidence="2">Whole body</tissue>
    </source>
</reference>